<dbReference type="InterPro" id="IPR042098">
    <property type="entry name" value="TauD-like_sf"/>
</dbReference>
<keyword evidence="4" id="KW-0223">Dioxygenase</keyword>
<evidence type="ECO:0000256" key="5">
    <source>
        <dbReference type="ARBA" id="ARBA00023002"/>
    </source>
</evidence>
<organism evidence="8 9">
    <name type="scientific">Ridgeia piscesae</name>
    <name type="common">Tubeworm</name>
    <dbReference type="NCBI Taxonomy" id="27915"/>
    <lineage>
        <taxon>Eukaryota</taxon>
        <taxon>Metazoa</taxon>
        <taxon>Spiralia</taxon>
        <taxon>Lophotrochozoa</taxon>
        <taxon>Annelida</taxon>
        <taxon>Polychaeta</taxon>
        <taxon>Sedentaria</taxon>
        <taxon>Canalipalpata</taxon>
        <taxon>Sabellida</taxon>
        <taxon>Siboglinidae</taxon>
        <taxon>Ridgeia</taxon>
    </lineage>
</organism>
<dbReference type="EMBL" id="JAODUO010000348">
    <property type="protein sequence ID" value="KAK2182566.1"/>
    <property type="molecule type" value="Genomic_DNA"/>
</dbReference>
<dbReference type="AlphaFoldDB" id="A0AAD9L3S7"/>
<dbReference type="PANTHER" id="PTHR10696">
    <property type="entry name" value="GAMMA-BUTYROBETAINE HYDROXYLASE-RELATED"/>
    <property type="match status" value="1"/>
</dbReference>
<evidence type="ECO:0000256" key="1">
    <source>
        <dbReference type="ARBA" id="ARBA00001954"/>
    </source>
</evidence>
<accession>A0AAD9L3S7</accession>
<feature type="domain" description="TauD/TfdA-like" evidence="7">
    <location>
        <begin position="6"/>
        <end position="203"/>
    </location>
</feature>
<keyword evidence="5" id="KW-0560">Oxidoreductase</keyword>
<evidence type="ECO:0000313" key="8">
    <source>
        <dbReference type="EMBL" id="KAK2182566.1"/>
    </source>
</evidence>
<keyword evidence="3" id="KW-0479">Metal-binding</keyword>
<keyword evidence="9" id="KW-1185">Reference proteome</keyword>
<dbReference type="GO" id="GO:0005739">
    <property type="term" value="C:mitochondrion"/>
    <property type="evidence" value="ECO:0007669"/>
    <property type="project" value="TreeGrafter"/>
</dbReference>
<evidence type="ECO:0000256" key="2">
    <source>
        <dbReference type="ARBA" id="ARBA00008654"/>
    </source>
</evidence>
<name>A0AAD9L3S7_RIDPI</name>
<dbReference type="GO" id="GO:0051213">
    <property type="term" value="F:dioxygenase activity"/>
    <property type="evidence" value="ECO:0007669"/>
    <property type="project" value="UniProtKB-KW"/>
</dbReference>
<comment type="caution">
    <text evidence="8">The sequence shown here is derived from an EMBL/GenBank/DDBJ whole genome shotgun (WGS) entry which is preliminary data.</text>
</comment>
<dbReference type="PANTHER" id="PTHR10696:SF25">
    <property type="entry name" value="OXIDOREDUCTASE AIM17-RELATED"/>
    <property type="match status" value="1"/>
</dbReference>
<keyword evidence="6" id="KW-0408">Iron</keyword>
<dbReference type="GO" id="GO:0045329">
    <property type="term" value="P:carnitine biosynthetic process"/>
    <property type="evidence" value="ECO:0007669"/>
    <property type="project" value="TreeGrafter"/>
</dbReference>
<dbReference type="SUPFAM" id="SSF51197">
    <property type="entry name" value="Clavaminate synthase-like"/>
    <property type="match status" value="1"/>
</dbReference>
<evidence type="ECO:0000313" key="9">
    <source>
        <dbReference type="Proteomes" id="UP001209878"/>
    </source>
</evidence>
<evidence type="ECO:0000256" key="4">
    <source>
        <dbReference type="ARBA" id="ARBA00022964"/>
    </source>
</evidence>
<dbReference type="InterPro" id="IPR050411">
    <property type="entry name" value="AlphaKG_dependent_hydroxylases"/>
</dbReference>
<reference evidence="8" key="1">
    <citation type="journal article" date="2023" name="Mol. Biol. Evol.">
        <title>Third-Generation Sequencing Reveals the Adaptive Role of the Epigenome in Three Deep-Sea Polychaetes.</title>
        <authorList>
            <person name="Perez M."/>
            <person name="Aroh O."/>
            <person name="Sun Y."/>
            <person name="Lan Y."/>
            <person name="Juniper S.K."/>
            <person name="Young C.R."/>
            <person name="Angers B."/>
            <person name="Qian P.Y."/>
        </authorList>
    </citation>
    <scope>NUCLEOTIDE SEQUENCE</scope>
    <source>
        <strain evidence="8">R07B-5</strain>
    </source>
</reference>
<evidence type="ECO:0000256" key="3">
    <source>
        <dbReference type="ARBA" id="ARBA00022723"/>
    </source>
</evidence>
<dbReference type="InterPro" id="IPR003819">
    <property type="entry name" value="TauD/TfdA-like"/>
</dbReference>
<comment type="cofactor">
    <cofactor evidence="1">
        <name>Fe(2+)</name>
        <dbReference type="ChEBI" id="CHEBI:29033"/>
    </cofactor>
</comment>
<dbReference type="Gene3D" id="3.60.130.10">
    <property type="entry name" value="Clavaminate synthase-like"/>
    <property type="match status" value="1"/>
</dbReference>
<comment type="similarity">
    <text evidence="2">Belongs to the gamma-BBH/TMLD family.</text>
</comment>
<protein>
    <recommendedName>
        <fullName evidence="7">TauD/TfdA-like domain-containing protein</fullName>
    </recommendedName>
</protein>
<evidence type="ECO:0000259" key="7">
    <source>
        <dbReference type="Pfam" id="PF02668"/>
    </source>
</evidence>
<proteinExistence type="inferred from homology"/>
<dbReference type="Proteomes" id="UP001209878">
    <property type="component" value="Unassembled WGS sequence"/>
</dbReference>
<feature type="non-terminal residue" evidence="8">
    <location>
        <position position="1"/>
    </location>
</feature>
<sequence>CKVWYFPQVFDVESCPNPINVAYSDVALGLHTDLAYYESPPGLQLLHCLRHVSLPPHNTLYDSCVIGGESYLVDAWHVAEQMRSQHPREFAALARIPATFQKIHLQRYNLVPCFQFYFLRIIHYHGNVIGINWSPPFEGPLSIKEEDIEPYFEAYHLFATLLESSDVQLEKQLEEGEMISFNNRRVLHARRQFNLNGGVRHLQVRLCGSLSHLVMNPSFHCM</sequence>
<gene>
    <name evidence="8" type="ORF">NP493_348g03031</name>
</gene>
<dbReference type="GO" id="GO:0046872">
    <property type="term" value="F:metal ion binding"/>
    <property type="evidence" value="ECO:0007669"/>
    <property type="project" value="UniProtKB-KW"/>
</dbReference>
<dbReference type="Pfam" id="PF02668">
    <property type="entry name" value="TauD"/>
    <property type="match status" value="1"/>
</dbReference>
<evidence type="ECO:0000256" key="6">
    <source>
        <dbReference type="ARBA" id="ARBA00023004"/>
    </source>
</evidence>